<feature type="compositionally biased region" description="Acidic residues" evidence="2">
    <location>
        <begin position="84"/>
        <end position="120"/>
    </location>
</feature>
<dbReference type="PANTHER" id="PTHR31286">
    <property type="entry name" value="GLYCINE-RICH CELL WALL STRUCTURAL PROTEIN 1.8-LIKE"/>
    <property type="match status" value="1"/>
</dbReference>
<dbReference type="InterPro" id="IPR001878">
    <property type="entry name" value="Znf_CCHC"/>
</dbReference>
<proteinExistence type="predicted"/>
<keyword evidence="5" id="KW-1185">Reference proteome</keyword>
<comment type="caution">
    <text evidence="4">The sequence shown here is derived from an EMBL/GenBank/DDBJ whole genome shotgun (WGS) entry which is preliminary data.</text>
</comment>
<keyword evidence="1" id="KW-0479">Metal-binding</keyword>
<dbReference type="PANTHER" id="PTHR31286:SF99">
    <property type="entry name" value="DUF4283 DOMAIN-CONTAINING PROTEIN"/>
    <property type="match status" value="1"/>
</dbReference>
<gene>
    <name evidence="4" type="ORF">G2W53_001528</name>
</gene>
<dbReference type="GO" id="GO:0003676">
    <property type="term" value="F:nucleic acid binding"/>
    <property type="evidence" value="ECO:0007669"/>
    <property type="project" value="InterPro"/>
</dbReference>
<evidence type="ECO:0000313" key="5">
    <source>
        <dbReference type="Proteomes" id="UP000634136"/>
    </source>
</evidence>
<feature type="region of interest" description="Disordered" evidence="2">
    <location>
        <begin position="1"/>
        <end position="123"/>
    </location>
</feature>
<dbReference type="AlphaFoldDB" id="A0A834XHC8"/>
<dbReference type="EMBL" id="JAAIUW010000001">
    <property type="protein sequence ID" value="KAF7844623.1"/>
    <property type="molecule type" value="Genomic_DNA"/>
</dbReference>
<accession>A0A834XHC8</accession>
<dbReference type="Pfam" id="PF14111">
    <property type="entry name" value="DUF4283"/>
    <property type="match status" value="1"/>
</dbReference>
<protein>
    <recommendedName>
        <fullName evidence="3">CCHC-type domain-containing protein</fullName>
    </recommendedName>
</protein>
<feature type="compositionally biased region" description="Basic and acidic residues" evidence="2">
    <location>
        <begin position="48"/>
        <end position="63"/>
    </location>
</feature>
<evidence type="ECO:0000259" key="3">
    <source>
        <dbReference type="PROSITE" id="PS50158"/>
    </source>
</evidence>
<feature type="domain" description="CCHC-type" evidence="3">
    <location>
        <begin position="314"/>
        <end position="328"/>
    </location>
</feature>
<dbReference type="Proteomes" id="UP000634136">
    <property type="component" value="Unassembled WGS sequence"/>
</dbReference>
<dbReference type="OrthoDB" id="1937106at2759"/>
<evidence type="ECO:0000256" key="2">
    <source>
        <dbReference type="SAM" id="MobiDB-lite"/>
    </source>
</evidence>
<sequence>MGDSAIVDRTSLGSEDDHPRPPNGAENHARNKKYRQDNGSFSGSQSRVPRDEEWMQENPKRGTVENTKMSYRDSVRNPARMLEFDLEENEGKEGDEDQGVDLEESVSSSDEEGNEPEEDGTGISIEKDVFDRFNLTLSDREWKRLNRPFRKSLIIKLLGKTVGFKFLLRKVNQLWGRTGEVELVDIGNNYFLAKFDTFTDREFTLTGGPWIILDHYLIIRPWTSLFDPEEQIQKMAAWVHLPDLPIELYDDKFLYTLGKLIGKVLKIDVNTSQKLRGKFARLCVELDLSKPLLSQYCVHGRLRKIEYEGLHLICFECGVYGHDLEHCPVRKARLEKEKQEKEKNQDTSEAKEFQPVDKYFPYGAWMSVVKPRRVRRSKPNVLNQLNEKDNAKNDQGSRFAILGYYRKQPENLVKIKTNINHGRHEGQQGSSEAEAVENMEIGSPVKALNQQLAEKPDIVEHPKEADPMTISPTKDSGESDFNEIANTTEQKGGCQPNLQRVGLTDVILSTSNLLSLSSPGKALKDLIKRNYLRGSIEFCAPPPGVPLLKMPR</sequence>
<evidence type="ECO:0000256" key="1">
    <source>
        <dbReference type="PROSITE-ProRule" id="PRU00047"/>
    </source>
</evidence>
<feature type="compositionally biased region" description="Polar residues" evidence="2">
    <location>
        <begin position="37"/>
        <end position="47"/>
    </location>
</feature>
<dbReference type="InterPro" id="IPR040256">
    <property type="entry name" value="At4g02000-like"/>
</dbReference>
<name>A0A834XHC8_9FABA</name>
<reference evidence="4" key="1">
    <citation type="submission" date="2020-09" db="EMBL/GenBank/DDBJ databases">
        <title>Genome-Enabled Discovery of Anthraquinone Biosynthesis in Senna tora.</title>
        <authorList>
            <person name="Kang S.-H."/>
            <person name="Pandey R.P."/>
            <person name="Lee C.-M."/>
            <person name="Sim J.-S."/>
            <person name="Jeong J.-T."/>
            <person name="Choi B.-S."/>
            <person name="Jung M."/>
            <person name="Ginzburg D."/>
            <person name="Zhao K."/>
            <person name="Won S.Y."/>
            <person name="Oh T.-J."/>
            <person name="Yu Y."/>
            <person name="Kim N.-H."/>
            <person name="Lee O.R."/>
            <person name="Lee T.-H."/>
            <person name="Bashyal P."/>
            <person name="Kim T.-S."/>
            <person name="Lee W.-H."/>
            <person name="Kawkins C."/>
            <person name="Kim C.-K."/>
            <person name="Kim J.S."/>
            <person name="Ahn B.O."/>
            <person name="Rhee S.Y."/>
            <person name="Sohng J.K."/>
        </authorList>
    </citation>
    <scope>NUCLEOTIDE SEQUENCE</scope>
    <source>
        <tissue evidence="4">Leaf</tissue>
    </source>
</reference>
<keyword evidence="1" id="KW-0862">Zinc</keyword>
<dbReference type="GO" id="GO:0008270">
    <property type="term" value="F:zinc ion binding"/>
    <property type="evidence" value="ECO:0007669"/>
    <property type="project" value="UniProtKB-KW"/>
</dbReference>
<keyword evidence="1" id="KW-0863">Zinc-finger</keyword>
<dbReference type="PROSITE" id="PS50158">
    <property type="entry name" value="ZF_CCHC"/>
    <property type="match status" value="1"/>
</dbReference>
<dbReference type="InterPro" id="IPR025558">
    <property type="entry name" value="DUF4283"/>
</dbReference>
<evidence type="ECO:0000313" key="4">
    <source>
        <dbReference type="EMBL" id="KAF7844623.1"/>
    </source>
</evidence>
<organism evidence="4 5">
    <name type="scientific">Senna tora</name>
    <dbReference type="NCBI Taxonomy" id="362788"/>
    <lineage>
        <taxon>Eukaryota</taxon>
        <taxon>Viridiplantae</taxon>
        <taxon>Streptophyta</taxon>
        <taxon>Embryophyta</taxon>
        <taxon>Tracheophyta</taxon>
        <taxon>Spermatophyta</taxon>
        <taxon>Magnoliopsida</taxon>
        <taxon>eudicotyledons</taxon>
        <taxon>Gunneridae</taxon>
        <taxon>Pentapetalae</taxon>
        <taxon>rosids</taxon>
        <taxon>fabids</taxon>
        <taxon>Fabales</taxon>
        <taxon>Fabaceae</taxon>
        <taxon>Caesalpinioideae</taxon>
        <taxon>Cassia clade</taxon>
        <taxon>Senna</taxon>
    </lineage>
</organism>